<evidence type="ECO:0000313" key="1">
    <source>
        <dbReference type="EMBL" id="QJA48802.1"/>
    </source>
</evidence>
<sequence>MPTILEIRKQYPQYDDISDKDLVETIHTKFYSDLPFGEVAKKVGYVSSPQDEVDTTTGLTNIPLRMKLSFIDDPNNAEKYLNRFYDSGRLPDGRLYYLNPETGKRTTVDEQGWSLKDLSDWAGMVPEIGYGTVGSIAGFAVLVPGATLVGAGVGTIAGRAVKKQIATGLLGETPKYNLTDQDIKDYLASGAAGAAGEGIGMIGVKILSPFAKYITPVHKRAVEFFKRYGGRLTPAQATEHRLLDTIEGVVEDSLFGGSKFREFRLSQDGLSVSIADDIVNRFGHSATAEEAGLLVQKAIENKNIAFNKAANVLYKEVDRLAGGAQIDILPLKKEAQRLLKQLTPTKTEMIMEETTLKIVDASGRPITTTIPKQVTKKLVPSLKNKSTVRILEDFAKLPDEVPFQYLQQWRSDLMQVGFAPTDLIPGKTAGMAKHLSKTIDNTFTRAEGGLSGDALEAFRKANGFWKLGKEKFNNNLIKSVAKKDPELIAQTIFKPNAIQPIKKIKAMLGEETYKKIRGVYTNSLLFKESIENQYPTMTLNEIKNLPVPDIGMGPTGIISGNKLLNRLRGMGKSTLEEIYSKPELDDLFNLGNTLNLIQNRPAGTGGGMLIQLVQANAIMALPIGIATGFESVSGTAAMALLSPPVLARLFTNKHGIQWLTEGLVTKRSSKEGIKLANRIIAIVGKENLKIAGQPKTEFQEEPLPVTP</sequence>
<dbReference type="AlphaFoldDB" id="A0A6H1ZMV2"/>
<reference evidence="1" key="1">
    <citation type="submission" date="2020-03" db="EMBL/GenBank/DDBJ databases">
        <title>The deep terrestrial virosphere.</title>
        <authorList>
            <person name="Holmfeldt K."/>
            <person name="Nilsson E."/>
            <person name="Simone D."/>
            <person name="Lopez-Fernandez M."/>
            <person name="Wu X."/>
            <person name="de Brujin I."/>
            <person name="Lundin D."/>
            <person name="Andersson A."/>
            <person name="Bertilsson S."/>
            <person name="Dopson M."/>
        </authorList>
    </citation>
    <scope>NUCLEOTIDE SEQUENCE</scope>
    <source>
        <strain evidence="1">TM448A01161</strain>
        <strain evidence="2">TM448B01396</strain>
    </source>
</reference>
<organism evidence="1">
    <name type="scientific">viral metagenome</name>
    <dbReference type="NCBI Taxonomy" id="1070528"/>
    <lineage>
        <taxon>unclassified sequences</taxon>
        <taxon>metagenomes</taxon>
        <taxon>organismal metagenomes</taxon>
    </lineage>
</organism>
<name>A0A6H1ZMV2_9ZZZZ</name>
<protein>
    <submittedName>
        <fullName evidence="1">Uncharacterized protein</fullName>
    </submittedName>
</protein>
<dbReference type="EMBL" id="MT144752">
    <property type="protein sequence ID" value="QJH98781.1"/>
    <property type="molecule type" value="Genomic_DNA"/>
</dbReference>
<proteinExistence type="predicted"/>
<dbReference type="EMBL" id="MT144103">
    <property type="protein sequence ID" value="QJA48802.1"/>
    <property type="molecule type" value="Genomic_DNA"/>
</dbReference>
<accession>A0A6H1ZMV2</accession>
<gene>
    <name evidence="1" type="ORF">TM448A01161_0017</name>
    <name evidence="2" type="ORF">TM448B01396_0008</name>
</gene>
<evidence type="ECO:0000313" key="2">
    <source>
        <dbReference type="EMBL" id="QJH98781.1"/>
    </source>
</evidence>